<evidence type="ECO:0000256" key="1">
    <source>
        <dbReference type="ARBA" id="ARBA00004141"/>
    </source>
</evidence>
<proteinExistence type="inferred from homology"/>
<dbReference type="InterPro" id="IPR023408">
    <property type="entry name" value="MscS_beta-dom_sf"/>
</dbReference>
<comment type="subcellular location">
    <subcellularLocation>
        <location evidence="1">Membrane</location>
        <topology evidence="1">Multi-pass membrane protein</topology>
    </subcellularLocation>
</comment>
<dbReference type="Proteomes" id="UP001165090">
    <property type="component" value="Unassembled WGS sequence"/>
</dbReference>
<dbReference type="Gene3D" id="1.10.287.1260">
    <property type="match status" value="1"/>
</dbReference>
<evidence type="ECO:0000259" key="8">
    <source>
        <dbReference type="Pfam" id="PF00924"/>
    </source>
</evidence>
<keyword evidence="5 7" id="KW-0472">Membrane</keyword>
<comment type="caution">
    <text evidence="9">The sequence shown here is derived from an EMBL/GenBank/DDBJ whole genome shotgun (WGS) entry which is preliminary data.</text>
</comment>
<reference evidence="9 10" key="1">
    <citation type="journal article" date="2023" name="IScience">
        <title>Expanded male sex-determining region conserved during the evolution of homothallism in the green alga Volvox.</title>
        <authorList>
            <person name="Yamamoto K."/>
            <person name="Matsuzaki R."/>
            <person name="Mahakham W."/>
            <person name="Heman W."/>
            <person name="Sekimoto H."/>
            <person name="Kawachi M."/>
            <person name="Minakuchi Y."/>
            <person name="Toyoda A."/>
            <person name="Nozaki H."/>
        </authorList>
    </citation>
    <scope>NUCLEOTIDE SEQUENCE [LARGE SCALE GENOMIC DNA]</scope>
    <source>
        <strain evidence="9 10">NIES-4468</strain>
    </source>
</reference>
<dbReference type="SUPFAM" id="SSF50182">
    <property type="entry name" value="Sm-like ribonucleoproteins"/>
    <property type="match status" value="1"/>
</dbReference>
<sequence length="535" mass="57965">MSRSSCMLSSHRFSPRLSNNTPFRTTVRCSKAYHVGPFPAYNPAERHVFNRPETRCHGVKRAAAETLVAAAAAAPVTAPPHTQDPQLILKAMLAPVASFFGGESSWQFYLAQRFFIEVVVVAATALLGYWLLTLLAKRSAEHHEGGGGAGAHSGGRHSGGGGGGSHSSSSGLGGGEVLFMAADALTTPMARVLLTSVLAIHAARSTTYIFDGFITAFNPRLPNDWLDDLVRLMVQSLTPLDGLLTKMSLVCLVLCSCAVLLRWKDILLSHYLLPHVEAMPKGPELVANFFNPASNILNWIVIVASVVWLAMALGINLKPVLAVGGASGIIIGLATQQVLSNFVSGLNIFLARPFVAGEYISLISQNLTSQTNVSGRVIRVDPMRTLIATEDNSTITVPNQVIAISIVINRTRSPHWSVGKPSSVLANPRELHWRMRLPHSALDNLQEVEARIEETLQHALPQDKVRHSTTKLMVVKFLESGVEFTAKVHLAWRLGAVSAPPALERKEKQEELIQNAMLSLQKVVRSFDGTFTIPA</sequence>
<feature type="transmembrane region" description="Helical" evidence="7">
    <location>
        <begin position="320"/>
        <end position="339"/>
    </location>
</feature>
<dbReference type="EMBL" id="BSDZ01000019">
    <property type="protein sequence ID" value="GLI64366.1"/>
    <property type="molecule type" value="Genomic_DNA"/>
</dbReference>
<evidence type="ECO:0000256" key="2">
    <source>
        <dbReference type="ARBA" id="ARBA00008017"/>
    </source>
</evidence>
<keyword evidence="4 7" id="KW-1133">Transmembrane helix</keyword>
<evidence type="ECO:0000256" key="6">
    <source>
        <dbReference type="SAM" id="MobiDB-lite"/>
    </source>
</evidence>
<dbReference type="InterPro" id="IPR006685">
    <property type="entry name" value="MscS_channel_2nd"/>
</dbReference>
<feature type="domain" description="Mechanosensitive ion channel MscS" evidence="8">
    <location>
        <begin position="338"/>
        <end position="412"/>
    </location>
</feature>
<dbReference type="InterPro" id="IPR011014">
    <property type="entry name" value="MscS_channel_TM-2"/>
</dbReference>
<feature type="transmembrane region" description="Helical" evidence="7">
    <location>
        <begin position="296"/>
        <end position="313"/>
    </location>
</feature>
<feature type="compositionally biased region" description="Gly residues" evidence="6">
    <location>
        <begin position="146"/>
        <end position="169"/>
    </location>
</feature>
<name>A0ABQ5S3D2_9CHLO</name>
<evidence type="ECO:0000256" key="7">
    <source>
        <dbReference type="SAM" id="Phobius"/>
    </source>
</evidence>
<dbReference type="Pfam" id="PF00924">
    <property type="entry name" value="MS_channel_2nd"/>
    <property type="match status" value="1"/>
</dbReference>
<accession>A0ABQ5S3D2</accession>
<evidence type="ECO:0000256" key="4">
    <source>
        <dbReference type="ARBA" id="ARBA00022989"/>
    </source>
</evidence>
<dbReference type="InterPro" id="IPR045275">
    <property type="entry name" value="MscS_archaea/bacteria_type"/>
</dbReference>
<evidence type="ECO:0000313" key="9">
    <source>
        <dbReference type="EMBL" id="GLI64366.1"/>
    </source>
</evidence>
<organism evidence="9 10">
    <name type="scientific">Volvox africanus</name>
    <dbReference type="NCBI Taxonomy" id="51714"/>
    <lineage>
        <taxon>Eukaryota</taxon>
        <taxon>Viridiplantae</taxon>
        <taxon>Chlorophyta</taxon>
        <taxon>core chlorophytes</taxon>
        <taxon>Chlorophyceae</taxon>
        <taxon>CS clade</taxon>
        <taxon>Chlamydomonadales</taxon>
        <taxon>Volvocaceae</taxon>
        <taxon>Volvox</taxon>
    </lineage>
</organism>
<dbReference type="PANTHER" id="PTHR30221:SF1">
    <property type="entry name" value="SMALL-CONDUCTANCE MECHANOSENSITIVE CHANNEL"/>
    <property type="match status" value="1"/>
</dbReference>
<dbReference type="PANTHER" id="PTHR30221">
    <property type="entry name" value="SMALL-CONDUCTANCE MECHANOSENSITIVE CHANNEL"/>
    <property type="match status" value="1"/>
</dbReference>
<dbReference type="InterPro" id="IPR010920">
    <property type="entry name" value="LSM_dom_sf"/>
</dbReference>
<keyword evidence="3 7" id="KW-0812">Transmembrane</keyword>
<feature type="transmembrane region" description="Helical" evidence="7">
    <location>
        <begin position="114"/>
        <end position="132"/>
    </location>
</feature>
<evidence type="ECO:0000256" key="3">
    <source>
        <dbReference type="ARBA" id="ARBA00022692"/>
    </source>
</evidence>
<protein>
    <recommendedName>
        <fullName evidence="8">Mechanosensitive ion channel MscS domain-containing protein</fullName>
    </recommendedName>
</protein>
<evidence type="ECO:0000256" key="5">
    <source>
        <dbReference type="ARBA" id="ARBA00023136"/>
    </source>
</evidence>
<keyword evidence="10" id="KW-1185">Reference proteome</keyword>
<evidence type="ECO:0000313" key="10">
    <source>
        <dbReference type="Proteomes" id="UP001165090"/>
    </source>
</evidence>
<gene>
    <name evidence="9" type="ORF">VaNZ11_007610</name>
</gene>
<feature type="region of interest" description="Disordered" evidence="6">
    <location>
        <begin position="143"/>
        <end position="169"/>
    </location>
</feature>
<dbReference type="SUPFAM" id="SSF82861">
    <property type="entry name" value="Mechanosensitive channel protein MscS (YggB), transmembrane region"/>
    <property type="match status" value="1"/>
</dbReference>
<dbReference type="Gene3D" id="2.30.30.60">
    <property type="match status" value="1"/>
</dbReference>
<comment type="similarity">
    <text evidence="2">Belongs to the MscS (TC 1.A.23) family.</text>
</comment>